<name>A0ACD1E1D5_9MICO</name>
<protein>
    <submittedName>
        <fullName evidence="1">Uncharacterized protein</fullName>
    </submittedName>
</protein>
<keyword evidence="2" id="KW-1185">Reference proteome</keyword>
<dbReference type="Proteomes" id="UP000681794">
    <property type="component" value="Chromosome"/>
</dbReference>
<organism evidence="1 2">
    <name type="scientific">Curtobacterium aetherium</name>
    <dbReference type="NCBI Taxonomy" id="2841594"/>
    <lineage>
        <taxon>Bacteria</taxon>
        <taxon>Bacillati</taxon>
        <taxon>Actinomycetota</taxon>
        <taxon>Actinomycetes</taxon>
        <taxon>Micrococcales</taxon>
        <taxon>Microbacteriaceae</taxon>
        <taxon>Curtobacterium</taxon>
    </lineage>
</organism>
<accession>A0ACD1E1D5</accession>
<gene>
    <name evidence="1" type="ORF">KM842_10615</name>
</gene>
<reference evidence="1" key="1">
    <citation type="submission" date="2021-06" db="EMBL/GenBank/DDBJ databases">
        <authorList>
            <person name="Ellington A.J."/>
            <person name="Bryan N.C."/>
            <person name="Christner B.C."/>
            <person name="Reisch C.R."/>
        </authorList>
    </citation>
    <scope>NUCLEOTIDE SEQUENCE</scope>
    <source>
        <strain evidence="1">L6-1</strain>
    </source>
</reference>
<dbReference type="EMBL" id="CP076544">
    <property type="protein sequence ID" value="QWS32728.1"/>
    <property type="molecule type" value="Genomic_DNA"/>
</dbReference>
<evidence type="ECO:0000313" key="2">
    <source>
        <dbReference type="Proteomes" id="UP000681794"/>
    </source>
</evidence>
<evidence type="ECO:0000313" key="1">
    <source>
        <dbReference type="EMBL" id="QWS32728.1"/>
    </source>
</evidence>
<sequence>MRVLLDTRQKHFGQNSYIADLVALSSDVQIQGFTWTRLLFGRYDVFHVHWPEWLVKHGRRTFELPMKILLTLALVRIRMTGTPVLRTVHNVNPHGSLSPWGKVLVARLEALTTSRIWLSDAGQSMQPDDVVVPHPDYEPWATRLNLDSLRSPGNKRGLCFGSLVRYRCFESVARPAAELEGGQLTIAGAATDREYTELLEGIANSSQGRVVIRKGRLDDVDLAKAIQASDVVFVPYADLYNSGIIFLALTMQRPVALPASPAAQALALEYGSEWIRQWEGDLDATGLSTIYDEPRPLKKAYSARRSWPMIVEQHRVVYRRLVARHDVHD</sequence>
<proteinExistence type="predicted"/>